<evidence type="ECO:0000313" key="1">
    <source>
        <dbReference type="EMBL" id="OYO16152.1"/>
    </source>
</evidence>
<dbReference type="EMBL" id="NMVO01000005">
    <property type="protein sequence ID" value="OYO16152.1"/>
    <property type="molecule type" value="Genomic_DNA"/>
</dbReference>
<name>A0A255GL77_9ACTN</name>
<dbReference type="InterPro" id="IPR042271">
    <property type="entry name" value="Zinicin_2_N"/>
</dbReference>
<protein>
    <submittedName>
        <fullName evidence="1">Coenzyme F420 biosynthesis-associated protein</fullName>
    </submittedName>
</protein>
<comment type="caution">
    <text evidence="1">The sequence shown here is derived from an EMBL/GenBank/DDBJ whole genome shotgun (WGS) entry which is preliminary data.</text>
</comment>
<dbReference type="Pfam" id="PF10103">
    <property type="entry name" value="Zincin_2"/>
    <property type="match status" value="1"/>
</dbReference>
<dbReference type="PANTHER" id="PTHR39420">
    <property type="match status" value="1"/>
</dbReference>
<dbReference type="Proteomes" id="UP000215896">
    <property type="component" value="Unassembled WGS sequence"/>
</dbReference>
<dbReference type="SUPFAM" id="SSF55486">
    <property type="entry name" value="Metalloproteases ('zincins'), catalytic domain"/>
    <property type="match status" value="1"/>
</dbReference>
<dbReference type="InterPro" id="IPR018766">
    <property type="entry name" value="Zinicin_2"/>
</dbReference>
<accession>A0A4R6LKD5</accession>
<dbReference type="Gene3D" id="1.20.150.30">
    <property type="entry name" value="Zincin-like metallopeptidase, N-terminal domain"/>
    <property type="match status" value="1"/>
</dbReference>
<organism evidence="1 2">
    <name type="scientific">Enemella evansiae</name>
    <dbReference type="NCBI Taxonomy" id="2016499"/>
    <lineage>
        <taxon>Bacteria</taxon>
        <taxon>Bacillati</taxon>
        <taxon>Actinomycetota</taxon>
        <taxon>Actinomycetes</taxon>
        <taxon>Propionibacteriales</taxon>
        <taxon>Propionibacteriaceae</taxon>
        <taxon>Enemella</taxon>
    </lineage>
</organism>
<dbReference type="PANTHER" id="PTHR39420:SF1">
    <property type="entry name" value="HYDROLASE"/>
    <property type="match status" value="1"/>
</dbReference>
<reference evidence="1 2" key="1">
    <citation type="submission" date="2017-07" db="EMBL/GenBank/DDBJ databases">
        <title>Draft whole genome sequences of clinical Proprionibacteriaceae strains.</title>
        <authorList>
            <person name="Bernier A.-M."/>
            <person name="Bernard K."/>
            <person name="Domingo M.-C."/>
        </authorList>
    </citation>
    <scope>NUCLEOTIDE SEQUENCE [LARGE SCALE GENOMIC DNA]</scope>
    <source>
        <strain evidence="1 2">NML 030167</strain>
    </source>
</reference>
<dbReference type="NCBIfam" id="TIGR03883">
    <property type="entry name" value="DUF2342_F420"/>
    <property type="match status" value="1"/>
</dbReference>
<dbReference type="InterPro" id="IPR022454">
    <property type="entry name" value="CHP03883_F420-assoc"/>
</dbReference>
<evidence type="ECO:0000313" key="2">
    <source>
        <dbReference type="Proteomes" id="UP000215896"/>
    </source>
</evidence>
<sequence length="334" mass="36341">MLPPIDWELAIGTGSRLIPAGPQVTPAEAAEAVAELRAGATRAQPLVAETAQLTAPPDSAPVLIVDRRSWLRANVESMRGVLGGDLPGEPNRRPGRGGRAAAVELGSVLAWLGTKVLGQFDPFHAPAGRLLLVAPNVLHAERQLGADPHDFRLWVCLHEETHRVQFTARAWLRDHLRAEMDGLLAGLDLNTPAFGELLNRLRNDAAGATLLDLIGADATDTRNRVERVTALMSLLEGHADVVMDRVGPEVIGSVTQIRQRFERRRSGRGLDKVVRRLLGMDLKLAQYRDGARFCRAVVDRVGFTGFNQALASPAELPSLAEIHDPDAWLRRMGV</sequence>
<accession>A0A255GL77</accession>
<dbReference type="OrthoDB" id="142939at2"/>
<dbReference type="AlphaFoldDB" id="A0A255GL77"/>
<proteinExistence type="predicted"/>
<dbReference type="NCBIfam" id="TIGR03624">
    <property type="entry name" value="putative hydrolase"/>
    <property type="match status" value="1"/>
</dbReference>
<keyword evidence="2" id="KW-1185">Reference proteome</keyword>
<gene>
    <name evidence="1" type="ORF">CGZ94_05405</name>
</gene>